<dbReference type="InterPro" id="IPR027417">
    <property type="entry name" value="P-loop_NTPase"/>
</dbReference>
<dbReference type="InterPro" id="IPR003439">
    <property type="entry name" value="ABC_transporter-like_ATP-bd"/>
</dbReference>
<dbReference type="EMBL" id="BAMV01000014">
    <property type="protein sequence ID" value="GAN60612.1"/>
    <property type="molecule type" value="Genomic_DNA"/>
</dbReference>
<dbReference type="RefSeq" id="WP_052944803.1">
    <property type="nucleotide sequence ID" value="NZ_BAMV01000014.1"/>
</dbReference>
<comment type="similarity">
    <text evidence="1">Belongs to the ABC transporter superfamily.</text>
</comment>
<dbReference type="STRING" id="1231339.Abci_014_024"/>
<evidence type="ECO:0000256" key="1">
    <source>
        <dbReference type="ARBA" id="ARBA00005417"/>
    </source>
</evidence>
<dbReference type="GO" id="GO:0016887">
    <property type="term" value="F:ATP hydrolysis activity"/>
    <property type="evidence" value="ECO:0007669"/>
    <property type="project" value="InterPro"/>
</dbReference>
<dbReference type="SUPFAM" id="SSF52540">
    <property type="entry name" value="P-loop containing nucleoside triphosphate hydrolases"/>
    <property type="match status" value="1"/>
</dbReference>
<accession>A0A6N3SU94</accession>
<evidence type="ECO:0000313" key="7">
    <source>
        <dbReference type="EMBL" id="GEL59776.1"/>
    </source>
</evidence>
<dbReference type="InterPro" id="IPR017871">
    <property type="entry name" value="ABC_transporter-like_CS"/>
</dbReference>
<dbReference type="PROSITE" id="PS50893">
    <property type="entry name" value="ABC_TRANSPORTER_2"/>
    <property type="match status" value="1"/>
</dbReference>
<dbReference type="Proteomes" id="UP000032671">
    <property type="component" value="Unassembled WGS sequence"/>
</dbReference>
<evidence type="ECO:0000313" key="9">
    <source>
        <dbReference type="Proteomes" id="UP000321891"/>
    </source>
</evidence>
<evidence type="ECO:0000259" key="5">
    <source>
        <dbReference type="PROSITE" id="PS50893"/>
    </source>
</evidence>
<reference evidence="6 8" key="1">
    <citation type="submission" date="2012-11" db="EMBL/GenBank/DDBJ databases">
        <title>Whole genome sequence of Acetobacter cibinongensis 4H-1.</title>
        <authorList>
            <person name="Azuma Y."/>
            <person name="Higashiura N."/>
            <person name="Hirakawa H."/>
            <person name="Matsushita K."/>
        </authorList>
    </citation>
    <scope>NUCLEOTIDE SEQUENCE [LARGE SCALE GENOMIC DNA]</scope>
    <source>
        <strain evidence="6 8">4H-1</strain>
    </source>
</reference>
<dbReference type="CDD" id="cd03257">
    <property type="entry name" value="ABC_NikE_OppD_transporters"/>
    <property type="match status" value="1"/>
</dbReference>
<proteinExistence type="inferred from homology"/>
<evidence type="ECO:0000256" key="3">
    <source>
        <dbReference type="ARBA" id="ARBA00022741"/>
    </source>
</evidence>
<protein>
    <submittedName>
        <fullName evidence="7">ABC transporter ATP-binding protein</fullName>
    </submittedName>
    <submittedName>
        <fullName evidence="6">ABC transporter oligopeptide permease OppF</fullName>
    </submittedName>
</protein>
<name>A0A0D6N3M1_9PROT</name>
<feature type="domain" description="ABC transporter" evidence="5">
    <location>
        <begin position="5"/>
        <end position="248"/>
    </location>
</feature>
<keyword evidence="2" id="KW-0813">Transport</keyword>
<dbReference type="Pfam" id="PF00005">
    <property type="entry name" value="ABC_tran"/>
    <property type="match status" value="1"/>
</dbReference>
<gene>
    <name evidence="6" type="ORF">Abci_014_024</name>
    <name evidence="7" type="ORF">ACI01nite_23780</name>
</gene>
<dbReference type="PROSITE" id="PS00211">
    <property type="entry name" value="ABC_TRANSPORTER_1"/>
    <property type="match status" value="1"/>
</dbReference>
<keyword evidence="3" id="KW-0547">Nucleotide-binding</keyword>
<organism evidence="6 8">
    <name type="scientific">Acetobacter cibinongensis</name>
    <dbReference type="NCBI Taxonomy" id="146475"/>
    <lineage>
        <taxon>Bacteria</taxon>
        <taxon>Pseudomonadati</taxon>
        <taxon>Pseudomonadota</taxon>
        <taxon>Alphaproteobacteria</taxon>
        <taxon>Acetobacterales</taxon>
        <taxon>Acetobacteraceae</taxon>
        <taxon>Acetobacter</taxon>
    </lineage>
</organism>
<dbReference type="InterPro" id="IPR050319">
    <property type="entry name" value="ABC_transp_ATP-bind"/>
</dbReference>
<evidence type="ECO:0000313" key="8">
    <source>
        <dbReference type="Proteomes" id="UP000032671"/>
    </source>
</evidence>
<keyword evidence="4 7" id="KW-0067">ATP-binding</keyword>
<dbReference type="InterPro" id="IPR003593">
    <property type="entry name" value="AAA+_ATPase"/>
</dbReference>
<reference evidence="7 9" key="2">
    <citation type="submission" date="2019-07" db="EMBL/GenBank/DDBJ databases">
        <title>Whole genome shotgun sequence of Acetobacter cibinongensis NBRC 16605.</title>
        <authorList>
            <person name="Hosoyama A."/>
            <person name="Uohara A."/>
            <person name="Ohji S."/>
            <person name="Ichikawa N."/>
        </authorList>
    </citation>
    <scope>NUCLEOTIDE SEQUENCE [LARGE SCALE GENOMIC DNA]</scope>
    <source>
        <strain evidence="7 9">NBRC 16605</strain>
    </source>
</reference>
<keyword evidence="9" id="KW-1185">Reference proteome</keyword>
<dbReference type="PANTHER" id="PTHR43776:SF7">
    <property type="entry name" value="D,D-DIPEPTIDE TRANSPORT ATP-BINDING PROTEIN DDPF-RELATED"/>
    <property type="match status" value="1"/>
</dbReference>
<dbReference type="Gene3D" id="3.40.50.300">
    <property type="entry name" value="P-loop containing nucleotide triphosphate hydrolases"/>
    <property type="match status" value="1"/>
</dbReference>
<evidence type="ECO:0000256" key="4">
    <source>
        <dbReference type="ARBA" id="ARBA00022840"/>
    </source>
</evidence>
<evidence type="ECO:0000313" key="6">
    <source>
        <dbReference type="EMBL" id="GAN60612.1"/>
    </source>
</evidence>
<dbReference type="EMBL" id="BJVU01000013">
    <property type="protein sequence ID" value="GEL59776.1"/>
    <property type="molecule type" value="Genomic_DNA"/>
</dbReference>
<sequence length="258" mass="27986">MTELLAVQNVSFSRSGGRGNTRPILKGLNFEVKPGETVAIVGQSGTGKTTLAHILAGLMPPTSGSVRYKGVETQHLAHRQNRSLRPDLQMIFQDPYSSLDPRQTVSAIMDEPLWARALDDGQKQKRVSDMLHALALPPESLGRRAHEFSGGQRQRIAIARALVGYPSLVIADEAVSALDASAQARVLNLLLEQQQQTGLSLVFISHDMAVVQHMAHRVIVLADGAIVEEGPTGQVFANPRSAHTAALIQKDLWKDTNV</sequence>
<dbReference type="GO" id="GO:0055085">
    <property type="term" value="P:transmembrane transport"/>
    <property type="evidence" value="ECO:0007669"/>
    <property type="project" value="UniProtKB-ARBA"/>
</dbReference>
<accession>A0A0D6N3M1</accession>
<evidence type="ECO:0000256" key="2">
    <source>
        <dbReference type="ARBA" id="ARBA00022448"/>
    </source>
</evidence>
<dbReference type="AlphaFoldDB" id="A0A0D6N3M1"/>
<dbReference type="Proteomes" id="UP000321891">
    <property type="component" value="Unassembled WGS sequence"/>
</dbReference>
<dbReference type="SMART" id="SM00382">
    <property type="entry name" value="AAA"/>
    <property type="match status" value="1"/>
</dbReference>
<dbReference type="PANTHER" id="PTHR43776">
    <property type="entry name" value="TRANSPORT ATP-BINDING PROTEIN"/>
    <property type="match status" value="1"/>
</dbReference>
<dbReference type="GO" id="GO:0005524">
    <property type="term" value="F:ATP binding"/>
    <property type="evidence" value="ECO:0007669"/>
    <property type="project" value="UniProtKB-KW"/>
</dbReference>
<comment type="caution">
    <text evidence="6">The sequence shown here is derived from an EMBL/GenBank/DDBJ whole genome shotgun (WGS) entry which is preliminary data.</text>
</comment>